<proteinExistence type="predicted"/>
<evidence type="ECO:0000313" key="1">
    <source>
        <dbReference type="EMBL" id="SVB43804.1"/>
    </source>
</evidence>
<protein>
    <submittedName>
        <fullName evidence="1">Uncharacterized protein</fullName>
    </submittedName>
</protein>
<accession>A0A382E0Y0</accession>
<gene>
    <name evidence="1" type="ORF">METZ01_LOCUS196658</name>
</gene>
<name>A0A382E0Y0_9ZZZZ</name>
<sequence length="31" mass="3396">MLSGNALELGDASEMRGKSFLFFLTNMQSAE</sequence>
<organism evidence="1">
    <name type="scientific">marine metagenome</name>
    <dbReference type="NCBI Taxonomy" id="408172"/>
    <lineage>
        <taxon>unclassified sequences</taxon>
        <taxon>metagenomes</taxon>
        <taxon>ecological metagenomes</taxon>
    </lineage>
</organism>
<reference evidence="1" key="1">
    <citation type="submission" date="2018-05" db="EMBL/GenBank/DDBJ databases">
        <authorList>
            <person name="Lanie J.A."/>
            <person name="Ng W.-L."/>
            <person name="Kazmierczak K.M."/>
            <person name="Andrzejewski T.M."/>
            <person name="Davidsen T.M."/>
            <person name="Wayne K.J."/>
            <person name="Tettelin H."/>
            <person name="Glass J.I."/>
            <person name="Rusch D."/>
            <person name="Podicherti R."/>
            <person name="Tsui H.-C.T."/>
            <person name="Winkler M.E."/>
        </authorList>
    </citation>
    <scope>NUCLEOTIDE SEQUENCE</scope>
</reference>
<dbReference type="AlphaFoldDB" id="A0A382E0Y0"/>
<dbReference type="EMBL" id="UINC01041902">
    <property type="protein sequence ID" value="SVB43804.1"/>
    <property type="molecule type" value="Genomic_DNA"/>
</dbReference>